<dbReference type="Pfam" id="PF03591">
    <property type="entry name" value="AzlC"/>
    <property type="match status" value="1"/>
</dbReference>
<protein>
    <submittedName>
        <fullName evidence="9">AzlC family ABC transporter permease</fullName>
    </submittedName>
</protein>
<sequence length="231" mass="23575">MNQVDVVTHHHADVSAGVRAMAPMLVAYAPFGLLVGGAVAASESPRAAWLSTWTIYGGAAHLAVLDVLQRDTGVLGAALVGLLINARMIAYSVSLAPHWRDASAGSRVAAAAMLTDATWALARNRDTADPRARRRFYFGAGLTLWFGWPLLVSLGVLVGGWLDGVPVATLLPSLTLGSLVVPQLRSRPGLAAGVAATAVAVATVSLDGGAAMVAAAAAGVTAAGLVHRRTS</sequence>
<feature type="transmembrane region" description="Helical" evidence="8">
    <location>
        <begin position="74"/>
        <end position="93"/>
    </location>
</feature>
<accession>A0ABS7RLZ8</accession>
<feature type="transmembrane region" description="Helical" evidence="8">
    <location>
        <begin position="210"/>
        <end position="227"/>
    </location>
</feature>
<keyword evidence="4" id="KW-1003">Cell membrane</keyword>
<keyword evidence="3" id="KW-0813">Transport</keyword>
<dbReference type="PANTHER" id="PTHR34979:SF1">
    <property type="entry name" value="INNER MEMBRANE PROTEIN YGAZ"/>
    <property type="match status" value="1"/>
</dbReference>
<comment type="similarity">
    <text evidence="2">Belongs to the AzlC family.</text>
</comment>
<evidence type="ECO:0000256" key="5">
    <source>
        <dbReference type="ARBA" id="ARBA00022692"/>
    </source>
</evidence>
<keyword evidence="7 8" id="KW-0472">Membrane</keyword>
<keyword evidence="10" id="KW-1185">Reference proteome</keyword>
<evidence type="ECO:0000256" key="7">
    <source>
        <dbReference type="ARBA" id="ARBA00023136"/>
    </source>
</evidence>
<dbReference type="RefSeq" id="WP_221025768.1">
    <property type="nucleotide sequence ID" value="NZ_JAIEZQ010000002.1"/>
</dbReference>
<evidence type="ECO:0000256" key="8">
    <source>
        <dbReference type="SAM" id="Phobius"/>
    </source>
</evidence>
<dbReference type="InterPro" id="IPR011606">
    <property type="entry name" value="Brnchd-chn_aa_trnsp_permease"/>
</dbReference>
<reference evidence="9 10" key="1">
    <citation type="submission" date="2021-08" db="EMBL/GenBank/DDBJ databases">
        <title>Nocardioides bacterium WL0053 sp. nov., isolated from the sediment.</title>
        <authorList>
            <person name="Wang L."/>
            <person name="Zhang D."/>
            <person name="Zhang A."/>
        </authorList>
    </citation>
    <scope>NUCLEOTIDE SEQUENCE [LARGE SCALE GENOMIC DNA]</scope>
    <source>
        <strain evidence="9 10">WL0053</strain>
    </source>
</reference>
<evidence type="ECO:0000313" key="9">
    <source>
        <dbReference type="EMBL" id="MBY9076084.1"/>
    </source>
</evidence>
<comment type="subcellular location">
    <subcellularLocation>
        <location evidence="1">Cell membrane</location>
        <topology evidence="1">Multi-pass membrane protein</topology>
    </subcellularLocation>
</comment>
<dbReference type="Proteomes" id="UP000754710">
    <property type="component" value="Unassembled WGS sequence"/>
</dbReference>
<feature type="transmembrane region" description="Helical" evidence="8">
    <location>
        <begin position="48"/>
        <end position="68"/>
    </location>
</feature>
<evidence type="ECO:0000256" key="1">
    <source>
        <dbReference type="ARBA" id="ARBA00004651"/>
    </source>
</evidence>
<evidence type="ECO:0000256" key="4">
    <source>
        <dbReference type="ARBA" id="ARBA00022475"/>
    </source>
</evidence>
<organism evidence="9 10">
    <name type="scientific">Nocardioides jiangsuensis</name>
    <dbReference type="NCBI Taxonomy" id="2866161"/>
    <lineage>
        <taxon>Bacteria</taxon>
        <taxon>Bacillati</taxon>
        <taxon>Actinomycetota</taxon>
        <taxon>Actinomycetes</taxon>
        <taxon>Propionibacteriales</taxon>
        <taxon>Nocardioidaceae</taxon>
        <taxon>Nocardioides</taxon>
    </lineage>
</organism>
<feature type="transmembrane region" description="Helical" evidence="8">
    <location>
        <begin position="20"/>
        <end position="41"/>
    </location>
</feature>
<evidence type="ECO:0000256" key="2">
    <source>
        <dbReference type="ARBA" id="ARBA00010735"/>
    </source>
</evidence>
<feature type="transmembrane region" description="Helical" evidence="8">
    <location>
        <begin position="136"/>
        <end position="158"/>
    </location>
</feature>
<keyword evidence="5 8" id="KW-0812">Transmembrane</keyword>
<proteinExistence type="inferred from homology"/>
<evidence type="ECO:0000313" key="10">
    <source>
        <dbReference type="Proteomes" id="UP000754710"/>
    </source>
</evidence>
<dbReference type="PANTHER" id="PTHR34979">
    <property type="entry name" value="INNER MEMBRANE PROTEIN YGAZ"/>
    <property type="match status" value="1"/>
</dbReference>
<evidence type="ECO:0000256" key="3">
    <source>
        <dbReference type="ARBA" id="ARBA00022448"/>
    </source>
</evidence>
<gene>
    <name evidence="9" type="ORF">K1X13_14710</name>
</gene>
<keyword evidence="6 8" id="KW-1133">Transmembrane helix</keyword>
<evidence type="ECO:0000256" key="6">
    <source>
        <dbReference type="ARBA" id="ARBA00022989"/>
    </source>
</evidence>
<dbReference type="EMBL" id="JAIEZQ010000002">
    <property type="protein sequence ID" value="MBY9076084.1"/>
    <property type="molecule type" value="Genomic_DNA"/>
</dbReference>
<name>A0ABS7RLZ8_9ACTN</name>
<comment type="caution">
    <text evidence="9">The sequence shown here is derived from an EMBL/GenBank/DDBJ whole genome shotgun (WGS) entry which is preliminary data.</text>
</comment>